<dbReference type="EMBL" id="AP017312">
    <property type="protein sequence ID" value="BAU27765.1"/>
    <property type="molecule type" value="Genomic_DNA"/>
</dbReference>
<reference evidence="1 2" key="1">
    <citation type="submission" date="2015-12" db="EMBL/GenBank/DDBJ databases">
        <title>Genome sequence of Aneurinibacillus soli.</title>
        <authorList>
            <person name="Lee J.S."/>
            <person name="Lee K.C."/>
            <person name="Kim K.K."/>
            <person name="Lee B.W."/>
        </authorList>
    </citation>
    <scope>NUCLEOTIDE SEQUENCE [LARGE SCALE GENOMIC DNA]</scope>
    <source>
        <strain evidence="1 2">CB4</strain>
    </source>
</reference>
<protein>
    <submittedName>
        <fullName evidence="1">Uncharacterized protein</fullName>
    </submittedName>
</protein>
<evidence type="ECO:0000313" key="2">
    <source>
        <dbReference type="Proteomes" id="UP000217696"/>
    </source>
</evidence>
<dbReference type="KEGG" id="asoc:CB4_01939"/>
<name>A0A0U5AVI8_9BACL</name>
<proteinExistence type="predicted"/>
<accession>A0A0U5AVI8</accession>
<dbReference type="Proteomes" id="UP000217696">
    <property type="component" value="Chromosome"/>
</dbReference>
<organism evidence="1 2">
    <name type="scientific">Aneurinibacillus soli</name>
    <dbReference type="NCBI Taxonomy" id="1500254"/>
    <lineage>
        <taxon>Bacteria</taxon>
        <taxon>Bacillati</taxon>
        <taxon>Bacillota</taxon>
        <taxon>Bacilli</taxon>
        <taxon>Bacillales</taxon>
        <taxon>Paenibacillaceae</taxon>
        <taxon>Aneurinibacillus group</taxon>
        <taxon>Aneurinibacillus</taxon>
    </lineage>
</organism>
<keyword evidence="2" id="KW-1185">Reference proteome</keyword>
<evidence type="ECO:0000313" key="1">
    <source>
        <dbReference type="EMBL" id="BAU27765.1"/>
    </source>
</evidence>
<sequence>MSEKNNIVELTRDILTQTATAKVMSKLLERGCL</sequence>
<gene>
    <name evidence="1" type="ORF">CB4_01939</name>
</gene>
<dbReference type="AlphaFoldDB" id="A0A0U5AVI8"/>